<keyword evidence="4" id="KW-1003">Cell membrane</keyword>
<keyword evidence="18" id="KW-1015">Disulfide bond</keyword>
<evidence type="ECO:0000256" key="14">
    <source>
        <dbReference type="ARBA" id="ARBA00023303"/>
    </source>
</evidence>
<keyword evidence="3" id="KW-0813">Transport</keyword>
<keyword evidence="6 19" id="KW-1133">Transmembrane helix</keyword>
<keyword evidence="11" id="KW-0325">Glycoprotein</keyword>
<feature type="site" description="Crucial to convey clamshell closure to channel opening" evidence="17">
    <location>
        <position position="646"/>
    </location>
</feature>
<feature type="binding site" evidence="16">
    <location>
        <position position="496"/>
    </location>
    <ligand>
        <name>L-glutamate</name>
        <dbReference type="ChEBI" id="CHEBI:29985"/>
    </ligand>
</feature>
<evidence type="ECO:0000313" key="23">
    <source>
        <dbReference type="EMBL" id="CAH1160302.1"/>
    </source>
</evidence>
<evidence type="ECO:0000256" key="1">
    <source>
        <dbReference type="ARBA" id="ARBA00004651"/>
    </source>
</evidence>
<dbReference type="FunFam" id="1.10.287.70:FF:000105">
    <property type="entry name" value="Eye-enriched kainate receptor, isoform A"/>
    <property type="match status" value="1"/>
</dbReference>
<dbReference type="OrthoDB" id="5984008at2759"/>
<keyword evidence="10" id="KW-0675">Receptor</keyword>
<dbReference type="PRINTS" id="PR00177">
    <property type="entry name" value="NMDARECEPTOR"/>
</dbReference>
<dbReference type="GO" id="GO:0045211">
    <property type="term" value="C:postsynaptic membrane"/>
    <property type="evidence" value="ECO:0007669"/>
    <property type="project" value="UniProtKB-SubCell"/>
</dbReference>
<dbReference type="SUPFAM" id="SSF53822">
    <property type="entry name" value="Periplasmic binding protein-like I"/>
    <property type="match status" value="1"/>
</dbReference>
<dbReference type="Pfam" id="PF01094">
    <property type="entry name" value="ANF_receptor"/>
    <property type="match status" value="1"/>
</dbReference>
<organism evidence="23 24">
    <name type="scientific">Phaedon cochleariae</name>
    <name type="common">Mustard beetle</name>
    <dbReference type="NCBI Taxonomy" id="80249"/>
    <lineage>
        <taxon>Eukaryota</taxon>
        <taxon>Metazoa</taxon>
        <taxon>Ecdysozoa</taxon>
        <taxon>Arthropoda</taxon>
        <taxon>Hexapoda</taxon>
        <taxon>Insecta</taxon>
        <taxon>Pterygota</taxon>
        <taxon>Neoptera</taxon>
        <taxon>Endopterygota</taxon>
        <taxon>Coleoptera</taxon>
        <taxon>Polyphaga</taxon>
        <taxon>Cucujiformia</taxon>
        <taxon>Chrysomeloidea</taxon>
        <taxon>Chrysomelidae</taxon>
        <taxon>Chrysomelinae</taxon>
        <taxon>Chrysomelini</taxon>
        <taxon>Phaedon</taxon>
    </lineage>
</organism>
<keyword evidence="13" id="KW-1071">Ligand-gated ion channel</keyword>
<evidence type="ECO:0000256" key="4">
    <source>
        <dbReference type="ARBA" id="ARBA00022475"/>
    </source>
</evidence>
<dbReference type="SUPFAM" id="SSF53850">
    <property type="entry name" value="Periplasmic binding protein-like II"/>
    <property type="match status" value="1"/>
</dbReference>
<dbReference type="Pfam" id="PF00060">
    <property type="entry name" value="Lig_chan"/>
    <property type="match status" value="1"/>
</dbReference>
<keyword evidence="12" id="KW-0628">Postsynaptic cell membrane</keyword>
<dbReference type="InterPro" id="IPR001320">
    <property type="entry name" value="Iontro_rcpt_C"/>
</dbReference>
<keyword evidence="8" id="KW-0406">Ion transport</keyword>
<evidence type="ECO:0000256" key="5">
    <source>
        <dbReference type="ARBA" id="ARBA00022692"/>
    </source>
</evidence>
<name>A0A9P0GVC3_PHACE</name>
<feature type="transmembrane region" description="Helical" evidence="19">
    <location>
        <begin position="809"/>
        <end position="833"/>
    </location>
</feature>
<gene>
    <name evidence="23" type="ORF">PHAECO_LOCUS7586</name>
</gene>
<evidence type="ECO:0000256" key="19">
    <source>
        <dbReference type="SAM" id="Phobius"/>
    </source>
</evidence>
<evidence type="ECO:0000256" key="11">
    <source>
        <dbReference type="ARBA" id="ARBA00023180"/>
    </source>
</evidence>
<feature type="signal peptide" evidence="20">
    <location>
        <begin position="1"/>
        <end position="20"/>
    </location>
</feature>
<evidence type="ECO:0000256" key="15">
    <source>
        <dbReference type="ARBA" id="ARBA00034100"/>
    </source>
</evidence>
<evidence type="ECO:0000256" key="13">
    <source>
        <dbReference type="ARBA" id="ARBA00023286"/>
    </source>
</evidence>
<evidence type="ECO:0000313" key="24">
    <source>
        <dbReference type="Proteomes" id="UP001153737"/>
    </source>
</evidence>
<dbReference type="InterPro" id="IPR015683">
    <property type="entry name" value="Ionotropic_Glu_rcpt"/>
</dbReference>
<dbReference type="InterPro" id="IPR019594">
    <property type="entry name" value="Glu/Gly-bd"/>
</dbReference>
<dbReference type="InterPro" id="IPR001508">
    <property type="entry name" value="Iono_Glu_rcpt_met"/>
</dbReference>
<dbReference type="AlphaFoldDB" id="A0A9P0GVC3"/>
<comment type="similarity">
    <text evidence="2">Belongs to the glutamate-gated ion channel (TC 1.A.10.1) family.</text>
</comment>
<dbReference type="SMART" id="SM00079">
    <property type="entry name" value="PBPe"/>
    <property type="match status" value="1"/>
</dbReference>
<feature type="transmembrane region" description="Helical" evidence="19">
    <location>
        <begin position="613"/>
        <end position="635"/>
    </location>
</feature>
<evidence type="ECO:0000256" key="10">
    <source>
        <dbReference type="ARBA" id="ARBA00023170"/>
    </source>
</evidence>
<reference evidence="23" key="2">
    <citation type="submission" date="2022-10" db="EMBL/GenBank/DDBJ databases">
        <authorList>
            <consortium name="ENA_rothamsted_submissions"/>
            <consortium name="culmorum"/>
            <person name="King R."/>
        </authorList>
    </citation>
    <scope>NUCLEOTIDE SEQUENCE</scope>
</reference>
<evidence type="ECO:0000259" key="22">
    <source>
        <dbReference type="SMART" id="SM00918"/>
    </source>
</evidence>
<feature type="transmembrane region" description="Helical" evidence="19">
    <location>
        <begin position="541"/>
        <end position="560"/>
    </location>
</feature>
<feature type="domain" description="Ionotropic glutamate receptor C-terminal" evidence="21">
    <location>
        <begin position="408"/>
        <end position="782"/>
    </location>
</feature>
<dbReference type="EMBL" id="OU896709">
    <property type="protein sequence ID" value="CAH1160302.1"/>
    <property type="molecule type" value="Genomic_DNA"/>
</dbReference>
<feature type="binding site" evidence="16">
    <location>
        <position position="501"/>
    </location>
    <ligand>
        <name>L-glutamate</name>
        <dbReference type="ChEBI" id="CHEBI:29985"/>
    </ligand>
</feature>
<feature type="binding site" evidence="16">
    <location>
        <position position="668"/>
    </location>
    <ligand>
        <name>L-glutamate</name>
        <dbReference type="ChEBI" id="CHEBI:29985"/>
    </ligand>
</feature>
<feature type="domain" description="Ionotropic glutamate receptor L-glutamate and glycine-binding" evidence="22">
    <location>
        <begin position="418"/>
        <end position="485"/>
    </location>
</feature>
<dbReference type="InterPro" id="IPR001828">
    <property type="entry name" value="ANF_lig-bd_rcpt"/>
</dbReference>
<dbReference type="InterPro" id="IPR028082">
    <property type="entry name" value="Peripla_BP_I"/>
</dbReference>
<keyword evidence="7" id="KW-0770">Synapse</keyword>
<feature type="binding site" evidence="16">
    <location>
        <position position="719"/>
    </location>
    <ligand>
        <name>L-glutamate</name>
        <dbReference type="ChEBI" id="CHEBI:29985"/>
    </ligand>
</feature>
<evidence type="ECO:0000256" key="2">
    <source>
        <dbReference type="ARBA" id="ARBA00008685"/>
    </source>
</evidence>
<evidence type="ECO:0000256" key="9">
    <source>
        <dbReference type="ARBA" id="ARBA00023136"/>
    </source>
</evidence>
<protein>
    <submittedName>
        <fullName evidence="23">Uncharacterized protein</fullName>
    </submittedName>
</protein>
<dbReference type="FunFam" id="3.40.190.10:FF:000178">
    <property type="entry name" value="Glutamate receptor subunit"/>
    <property type="match status" value="1"/>
</dbReference>
<dbReference type="Gene3D" id="1.10.287.70">
    <property type="match status" value="1"/>
</dbReference>
<dbReference type="Gene3D" id="3.40.50.2300">
    <property type="match status" value="2"/>
</dbReference>
<dbReference type="Pfam" id="PF10613">
    <property type="entry name" value="Lig_chan-Glu_bd"/>
    <property type="match status" value="1"/>
</dbReference>
<evidence type="ECO:0000256" key="16">
    <source>
        <dbReference type="PIRSR" id="PIRSR601508-1"/>
    </source>
</evidence>
<feature type="disulfide bond" evidence="18">
    <location>
        <begin position="731"/>
        <end position="789"/>
    </location>
</feature>
<dbReference type="GO" id="GO:0015276">
    <property type="term" value="F:ligand-gated monoatomic ion channel activity"/>
    <property type="evidence" value="ECO:0007669"/>
    <property type="project" value="InterPro"/>
</dbReference>
<evidence type="ECO:0000256" key="20">
    <source>
        <dbReference type="SAM" id="SignalP"/>
    </source>
</evidence>
<accession>A0A9P0GVC3</accession>
<dbReference type="SMART" id="SM00918">
    <property type="entry name" value="Lig_chan-Glu_bd"/>
    <property type="match status" value="1"/>
</dbReference>
<evidence type="ECO:0000256" key="6">
    <source>
        <dbReference type="ARBA" id="ARBA00022989"/>
    </source>
</evidence>
<dbReference type="FunFam" id="3.40.190.10:FF:000061">
    <property type="entry name" value="Glutamate receptor, ionotropic kainate"/>
    <property type="match status" value="1"/>
</dbReference>
<feature type="chain" id="PRO_5040421796" evidence="20">
    <location>
        <begin position="21"/>
        <end position="871"/>
    </location>
</feature>
<evidence type="ECO:0000256" key="12">
    <source>
        <dbReference type="ARBA" id="ARBA00023257"/>
    </source>
</evidence>
<dbReference type="PANTHER" id="PTHR18966">
    <property type="entry name" value="IONOTROPIC GLUTAMATE RECEPTOR"/>
    <property type="match status" value="1"/>
</dbReference>
<feature type="binding site" evidence="16">
    <location>
        <position position="667"/>
    </location>
    <ligand>
        <name>L-glutamate</name>
        <dbReference type="ChEBI" id="CHEBI:29985"/>
    </ligand>
</feature>
<evidence type="ECO:0000256" key="8">
    <source>
        <dbReference type="ARBA" id="ARBA00023065"/>
    </source>
</evidence>
<evidence type="ECO:0000256" key="17">
    <source>
        <dbReference type="PIRSR" id="PIRSR601508-2"/>
    </source>
</evidence>
<evidence type="ECO:0000256" key="7">
    <source>
        <dbReference type="ARBA" id="ARBA00023018"/>
    </source>
</evidence>
<dbReference type="CDD" id="cd13714">
    <property type="entry name" value="PBP2_iGluR_Kainate"/>
    <property type="match status" value="1"/>
</dbReference>
<dbReference type="Proteomes" id="UP001153737">
    <property type="component" value="Chromosome 3"/>
</dbReference>
<keyword evidence="20" id="KW-0732">Signal</keyword>
<evidence type="ECO:0000256" key="3">
    <source>
        <dbReference type="ARBA" id="ARBA00022448"/>
    </source>
</evidence>
<reference evidence="23" key="1">
    <citation type="submission" date="2022-01" db="EMBL/GenBank/DDBJ databases">
        <authorList>
            <person name="King R."/>
        </authorList>
    </citation>
    <scope>NUCLEOTIDE SEQUENCE</scope>
</reference>
<evidence type="ECO:0000256" key="18">
    <source>
        <dbReference type="PIRSR" id="PIRSR601508-3"/>
    </source>
</evidence>
<keyword evidence="14" id="KW-0407">Ion channel</keyword>
<proteinExistence type="inferred from homology"/>
<keyword evidence="24" id="KW-1185">Reference proteome</keyword>
<evidence type="ECO:0000259" key="21">
    <source>
        <dbReference type="SMART" id="SM00079"/>
    </source>
</evidence>
<dbReference type="Gene3D" id="3.40.190.10">
    <property type="entry name" value="Periplasmic binding protein-like II"/>
    <property type="match status" value="2"/>
</dbReference>
<keyword evidence="9 19" id="KW-0472">Membrane</keyword>
<sequence length="871" mass="99803">MGIIGSVLWCFLIINYYSHSNVNGLTIGILFGDYPAQEQLLINNSISSKYENGEIIFSSNIRSISGIDSYTASETMCQMISDGSGVAAVFGPKHSISTTILEAISSEFQVPYILTSWKPPSAIESEYTLNFFPDASLFARGISDIVKSFGWKSFVVLYEDDIILEKLQHIFVLQKYNKNDRRNRIILEKLGPGSDYRRILEKIQTSSQTNVILDCRMENIIAILHQAKSVNMLNAFNNYFITNLDAYTLDYSELNTTANITTIKLIDDNNYEFLEDSMMKMGLGELIHHKKFKTDIMLFYDAFWFMNETLNELGPAIMTNPVFCNRKESSVSGKKLIEYMHKRVSTSHTLTGPISFDHHGNRISFNLFVVDVLHETNIATWSSHNSTLQVNRHFDEKLTAVSNLQGTKVIVSSRLGAPYLMLRQNEDDDISTGNARFEGYTLDLVAGIAKIVGFEFEVRLTEDQKYGSWDENNGKWNGIIGDILNKKAHLGVADLTITHERREVVDFSLPFMSLGIGILYKKQPRGNSRMFEFMSPFSDSVWTYTGYLIIFMSISLYFVMRLSSRDWRSSQLADKEEVIVENLWNIKNCIWMIFGSLTGQGCEIFPKGISARIAITTWWFFCMILMSCYIANLTAFTNLSTLDSSINNVEDLARQSRIKYGLLEGGSTESFFENSNYSTYQRMWSNMEQRRQENFVMSNYEGVEKVSESRNGLYAFLMESTQIEYVLETHCDLKQVGDWLDSKSYGIAMPLNAPYRTAVNGAILRMQESGQLADLKHKWWVQKQAERSCAAGREYNEKRGSYELTLMDIIGIFLVILFGIALALILTILTFLWDIRKISKKQKLPYCKILMEELKFATFIWSSKRRYRLQE</sequence>
<keyword evidence="5 19" id="KW-0812">Transmembrane</keyword>
<comment type="subcellular location">
    <subcellularLocation>
        <location evidence="1">Cell membrane</location>
        <topology evidence="1">Multi-pass membrane protein</topology>
    </subcellularLocation>
    <subcellularLocation>
        <location evidence="15">Postsynaptic cell membrane</location>
    </subcellularLocation>
</comment>
<dbReference type="GO" id="GO:0038023">
    <property type="term" value="F:signaling receptor activity"/>
    <property type="evidence" value="ECO:0007669"/>
    <property type="project" value="InterPro"/>
</dbReference>